<name>A0A834WJE1_9FABA</name>
<dbReference type="EMBL" id="JAAIUW010000006">
    <property type="protein sequence ID" value="KAF7825067.1"/>
    <property type="molecule type" value="Genomic_DNA"/>
</dbReference>
<organism evidence="1 2">
    <name type="scientific">Senna tora</name>
    <dbReference type="NCBI Taxonomy" id="362788"/>
    <lineage>
        <taxon>Eukaryota</taxon>
        <taxon>Viridiplantae</taxon>
        <taxon>Streptophyta</taxon>
        <taxon>Embryophyta</taxon>
        <taxon>Tracheophyta</taxon>
        <taxon>Spermatophyta</taxon>
        <taxon>Magnoliopsida</taxon>
        <taxon>eudicotyledons</taxon>
        <taxon>Gunneridae</taxon>
        <taxon>Pentapetalae</taxon>
        <taxon>rosids</taxon>
        <taxon>fabids</taxon>
        <taxon>Fabales</taxon>
        <taxon>Fabaceae</taxon>
        <taxon>Caesalpinioideae</taxon>
        <taxon>Cassia clade</taxon>
        <taxon>Senna</taxon>
    </lineage>
</organism>
<keyword evidence="2" id="KW-1185">Reference proteome</keyword>
<accession>A0A834WJE1</accession>
<dbReference type="Proteomes" id="UP000634136">
    <property type="component" value="Unassembled WGS sequence"/>
</dbReference>
<reference evidence="1" key="1">
    <citation type="submission" date="2020-09" db="EMBL/GenBank/DDBJ databases">
        <title>Genome-Enabled Discovery of Anthraquinone Biosynthesis in Senna tora.</title>
        <authorList>
            <person name="Kang S.-H."/>
            <person name="Pandey R.P."/>
            <person name="Lee C.-M."/>
            <person name="Sim J.-S."/>
            <person name="Jeong J.-T."/>
            <person name="Choi B.-S."/>
            <person name="Jung M."/>
            <person name="Ginzburg D."/>
            <person name="Zhao K."/>
            <person name="Won S.Y."/>
            <person name="Oh T.-J."/>
            <person name="Yu Y."/>
            <person name="Kim N.-H."/>
            <person name="Lee O.R."/>
            <person name="Lee T.-H."/>
            <person name="Bashyal P."/>
            <person name="Kim T.-S."/>
            <person name="Lee W.-H."/>
            <person name="Kawkins C."/>
            <person name="Kim C.-K."/>
            <person name="Kim J.S."/>
            <person name="Ahn B.O."/>
            <person name="Rhee S.Y."/>
            <person name="Sohng J.K."/>
        </authorList>
    </citation>
    <scope>NUCLEOTIDE SEQUENCE</scope>
    <source>
        <tissue evidence="1">Leaf</tissue>
    </source>
</reference>
<comment type="caution">
    <text evidence="1">The sequence shown here is derived from an EMBL/GenBank/DDBJ whole genome shotgun (WGS) entry which is preliminary data.</text>
</comment>
<protein>
    <submittedName>
        <fullName evidence="1">Uncharacterized protein</fullName>
    </submittedName>
</protein>
<gene>
    <name evidence="1" type="ORF">G2W53_016231</name>
</gene>
<proteinExistence type="predicted"/>
<evidence type="ECO:0000313" key="2">
    <source>
        <dbReference type="Proteomes" id="UP000634136"/>
    </source>
</evidence>
<evidence type="ECO:0000313" key="1">
    <source>
        <dbReference type="EMBL" id="KAF7825067.1"/>
    </source>
</evidence>
<sequence>MGIVAFGVNGVKHECTSVENYNSQDIGTIYTNG</sequence>
<dbReference type="AlphaFoldDB" id="A0A834WJE1"/>